<keyword evidence="1" id="KW-0175">Coiled coil</keyword>
<dbReference type="EMBL" id="JBHTKY010000020">
    <property type="protein sequence ID" value="MFD1166557.1"/>
    <property type="molecule type" value="Genomic_DNA"/>
</dbReference>
<name>A0ABW3RPJ1_9SPHI</name>
<keyword evidence="4" id="KW-1185">Reference proteome</keyword>
<feature type="coiled-coil region" evidence="1">
    <location>
        <begin position="66"/>
        <end position="97"/>
    </location>
</feature>
<evidence type="ECO:0000313" key="3">
    <source>
        <dbReference type="EMBL" id="MFD1166557.1"/>
    </source>
</evidence>
<gene>
    <name evidence="3" type="ORF">ACFQ2C_13160</name>
</gene>
<sequence length="108" mass="12638">MSTLQNNTFSNQQLLNNNVDSYDPTMSNYINTIVAYNFLQEKYLEDLSSPSEKIKEQSEQNWNNIKVQLENNIRTIYNRLDQENSRFLEDAKQILEKTIGLKNQSSIA</sequence>
<evidence type="ECO:0000256" key="1">
    <source>
        <dbReference type="SAM" id="Coils"/>
    </source>
</evidence>
<comment type="caution">
    <text evidence="3">The sequence shown here is derived from an EMBL/GenBank/DDBJ whole genome shotgun (WGS) entry which is preliminary data.</text>
</comment>
<proteinExistence type="predicted"/>
<protein>
    <submittedName>
        <fullName evidence="3">Uncharacterized protein</fullName>
    </submittedName>
</protein>
<reference evidence="4" key="1">
    <citation type="journal article" date="2019" name="Int. J. Syst. Evol. Microbiol.">
        <title>The Global Catalogue of Microorganisms (GCM) 10K type strain sequencing project: providing services to taxonomists for standard genome sequencing and annotation.</title>
        <authorList>
            <consortium name="The Broad Institute Genomics Platform"/>
            <consortium name="The Broad Institute Genome Sequencing Center for Infectious Disease"/>
            <person name="Wu L."/>
            <person name="Ma J."/>
        </authorList>
    </citation>
    <scope>NUCLEOTIDE SEQUENCE [LARGE SCALE GENOMIC DNA]</scope>
    <source>
        <strain evidence="4">CCUG 52468</strain>
    </source>
</reference>
<evidence type="ECO:0000313" key="4">
    <source>
        <dbReference type="Proteomes" id="UP001597205"/>
    </source>
</evidence>
<dbReference type="Proteomes" id="UP001597205">
    <property type="component" value="Unassembled WGS sequence"/>
</dbReference>
<feature type="region of interest" description="Disordered" evidence="2">
    <location>
        <begin position="1"/>
        <end position="21"/>
    </location>
</feature>
<evidence type="ECO:0000256" key="2">
    <source>
        <dbReference type="SAM" id="MobiDB-lite"/>
    </source>
</evidence>
<organism evidence="3 4">
    <name type="scientific">Sphingobacterium daejeonense</name>
    <dbReference type="NCBI Taxonomy" id="371142"/>
    <lineage>
        <taxon>Bacteria</taxon>
        <taxon>Pseudomonadati</taxon>
        <taxon>Bacteroidota</taxon>
        <taxon>Sphingobacteriia</taxon>
        <taxon>Sphingobacteriales</taxon>
        <taxon>Sphingobacteriaceae</taxon>
        <taxon>Sphingobacterium</taxon>
    </lineage>
</organism>
<accession>A0ABW3RPJ1</accession>
<dbReference type="RefSeq" id="WP_380897313.1">
    <property type="nucleotide sequence ID" value="NZ_JBHTKY010000020.1"/>
</dbReference>